<feature type="transmembrane region" description="Helical" evidence="1">
    <location>
        <begin position="368"/>
        <end position="389"/>
    </location>
</feature>
<evidence type="ECO:0000256" key="1">
    <source>
        <dbReference type="SAM" id="Phobius"/>
    </source>
</evidence>
<keyword evidence="3" id="KW-1185">Reference proteome</keyword>
<keyword evidence="1" id="KW-1133">Transmembrane helix</keyword>
<feature type="transmembrane region" description="Helical" evidence="1">
    <location>
        <begin position="323"/>
        <end position="343"/>
    </location>
</feature>
<gene>
    <name evidence="2" type="ORF">Rhe02_75430</name>
</gene>
<feature type="transmembrane region" description="Helical" evidence="1">
    <location>
        <begin position="256"/>
        <end position="277"/>
    </location>
</feature>
<dbReference type="AlphaFoldDB" id="A0A8J3VKX5"/>
<protein>
    <submittedName>
        <fullName evidence="2">Uncharacterized protein</fullName>
    </submittedName>
</protein>
<feature type="transmembrane region" description="Helical" evidence="1">
    <location>
        <begin position="161"/>
        <end position="180"/>
    </location>
</feature>
<dbReference type="EMBL" id="BONY01000069">
    <property type="protein sequence ID" value="GIH09476.1"/>
    <property type="molecule type" value="Genomic_DNA"/>
</dbReference>
<feature type="transmembrane region" description="Helical" evidence="1">
    <location>
        <begin position="125"/>
        <end position="149"/>
    </location>
</feature>
<feature type="transmembrane region" description="Helical" evidence="1">
    <location>
        <begin position="42"/>
        <end position="61"/>
    </location>
</feature>
<feature type="transmembrane region" description="Helical" evidence="1">
    <location>
        <begin position="224"/>
        <end position="244"/>
    </location>
</feature>
<accession>A0A8J3VKX5</accession>
<keyword evidence="1" id="KW-0472">Membrane</keyword>
<feature type="transmembrane region" description="Helical" evidence="1">
    <location>
        <begin position="192"/>
        <end position="212"/>
    </location>
</feature>
<feature type="transmembrane region" description="Helical" evidence="1">
    <location>
        <begin position="289"/>
        <end position="311"/>
    </location>
</feature>
<feature type="transmembrane region" description="Helical" evidence="1">
    <location>
        <begin position="12"/>
        <end position="36"/>
    </location>
</feature>
<reference evidence="2" key="1">
    <citation type="submission" date="2021-01" db="EMBL/GenBank/DDBJ databases">
        <title>Whole genome shotgun sequence of Rhizocola hellebori NBRC 109834.</title>
        <authorList>
            <person name="Komaki H."/>
            <person name="Tamura T."/>
        </authorList>
    </citation>
    <scope>NUCLEOTIDE SEQUENCE</scope>
    <source>
        <strain evidence="2">NBRC 109834</strain>
    </source>
</reference>
<name>A0A8J3VKX5_9ACTN</name>
<dbReference type="Proteomes" id="UP000612899">
    <property type="component" value="Unassembled WGS sequence"/>
</dbReference>
<evidence type="ECO:0000313" key="2">
    <source>
        <dbReference type="EMBL" id="GIH09476.1"/>
    </source>
</evidence>
<comment type="caution">
    <text evidence="2">The sequence shown here is derived from an EMBL/GenBank/DDBJ whole genome shotgun (WGS) entry which is preliminary data.</text>
</comment>
<evidence type="ECO:0000313" key="3">
    <source>
        <dbReference type="Proteomes" id="UP000612899"/>
    </source>
</evidence>
<keyword evidence="1" id="KW-0812">Transmembrane</keyword>
<sequence length="410" mass="43367">MAGGMSWTLRRFQIVTAVSIAVGWTIFWLVSVVFFGQPPQTAMYALVFSTVSWAGAALLVLRRWWSATGSGMASMDPPGRLLTAAVAALPERRRGWGMAMISELSEVKGRSARWRFALSSVRATLWLPATAAWPVFALVAGVVVAAALMAGPAVGARMPELHVFTVCFVGIFGAFVIVTLARSVRVSLSRLLPALLVTVAVAAAVIMTVIFLRRDPGAAVHLTPGWSVFLAAVLAGCLWAAVAAPQPERISRFAPYLGVGAALACVGGFWLLSRVAYTPRLTEALGQLPALLAVLWLLFVPTVSVFVVALAAASKGRSYHSGLWAGIWAGIASAPLMYGLWLYGSLHMYRINGGLFLFGDGAPEAENLSAALSFCLLLLVVFGPPFAVFGAATGLRLSHDPANSVSPQAK</sequence>
<organism evidence="2 3">
    <name type="scientific">Rhizocola hellebori</name>
    <dbReference type="NCBI Taxonomy" id="1392758"/>
    <lineage>
        <taxon>Bacteria</taxon>
        <taxon>Bacillati</taxon>
        <taxon>Actinomycetota</taxon>
        <taxon>Actinomycetes</taxon>
        <taxon>Micromonosporales</taxon>
        <taxon>Micromonosporaceae</taxon>
        <taxon>Rhizocola</taxon>
    </lineage>
</organism>
<proteinExistence type="predicted"/>